<dbReference type="CDD" id="cd06141">
    <property type="entry name" value="WRN_exo"/>
    <property type="match status" value="1"/>
</dbReference>
<dbReference type="GO" id="GO:0006139">
    <property type="term" value="P:nucleobase-containing compound metabolic process"/>
    <property type="evidence" value="ECO:0007669"/>
    <property type="project" value="InterPro"/>
</dbReference>
<protein>
    <recommendedName>
        <fullName evidence="6">3'-5' exonuclease</fullName>
    </recommendedName>
    <alternativeName>
        <fullName evidence="7">Werner Syndrome-like exonuclease</fullName>
    </alternativeName>
</protein>
<dbReference type="SMART" id="SM00474">
    <property type="entry name" value="35EXOc"/>
    <property type="match status" value="1"/>
</dbReference>
<dbReference type="Proteomes" id="UP000509597">
    <property type="component" value="Chromosome"/>
</dbReference>
<evidence type="ECO:0000256" key="2">
    <source>
        <dbReference type="ARBA" id="ARBA00022723"/>
    </source>
</evidence>
<keyword evidence="4 9" id="KW-0269">Exonuclease</keyword>
<evidence type="ECO:0000256" key="7">
    <source>
        <dbReference type="ARBA" id="ARBA00042761"/>
    </source>
</evidence>
<dbReference type="Pfam" id="PF01612">
    <property type="entry name" value="DNA_pol_A_exo1"/>
    <property type="match status" value="1"/>
</dbReference>
<dbReference type="GO" id="GO:0003676">
    <property type="term" value="F:nucleic acid binding"/>
    <property type="evidence" value="ECO:0007669"/>
    <property type="project" value="InterPro"/>
</dbReference>
<evidence type="ECO:0000256" key="3">
    <source>
        <dbReference type="ARBA" id="ARBA00022801"/>
    </source>
</evidence>
<name>A0A7H9BFA8_9NEIS</name>
<dbReference type="AlphaFoldDB" id="A0A7H9BFA8"/>
<gene>
    <name evidence="9" type="ORF">HQ393_01930</name>
</gene>
<organism evidence="9 10">
    <name type="scientific">Chitinibacter bivalviorum</name>
    <dbReference type="NCBI Taxonomy" id="2739434"/>
    <lineage>
        <taxon>Bacteria</taxon>
        <taxon>Pseudomonadati</taxon>
        <taxon>Pseudomonadota</taxon>
        <taxon>Betaproteobacteria</taxon>
        <taxon>Neisseriales</taxon>
        <taxon>Chitinibacteraceae</taxon>
        <taxon>Chitinibacter</taxon>
    </lineage>
</organism>
<proteinExistence type="predicted"/>
<keyword evidence="1" id="KW-0540">Nuclease</keyword>
<dbReference type="InterPro" id="IPR036397">
    <property type="entry name" value="RNaseH_sf"/>
</dbReference>
<evidence type="ECO:0000313" key="9">
    <source>
        <dbReference type="EMBL" id="QLG87102.1"/>
    </source>
</evidence>
<keyword evidence="10" id="KW-1185">Reference proteome</keyword>
<feature type="domain" description="3'-5' exonuclease" evidence="8">
    <location>
        <begin position="27"/>
        <end position="200"/>
    </location>
</feature>
<dbReference type="GO" id="GO:0008408">
    <property type="term" value="F:3'-5' exonuclease activity"/>
    <property type="evidence" value="ECO:0007669"/>
    <property type="project" value="InterPro"/>
</dbReference>
<dbReference type="RefSeq" id="WP_179357188.1">
    <property type="nucleotide sequence ID" value="NZ_CP058627.1"/>
</dbReference>
<keyword evidence="2" id="KW-0479">Metal-binding</keyword>
<dbReference type="KEGG" id="chiz:HQ393_01930"/>
<evidence type="ECO:0000256" key="4">
    <source>
        <dbReference type="ARBA" id="ARBA00022839"/>
    </source>
</evidence>
<evidence type="ECO:0000259" key="8">
    <source>
        <dbReference type="SMART" id="SM00474"/>
    </source>
</evidence>
<evidence type="ECO:0000313" key="10">
    <source>
        <dbReference type="Proteomes" id="UP000509597"/>
    </source>
</evidence>
<dbReference type="GO" id="GO:0046872">
    <property type="term" value="F:metal ion binding"/>
    <property type="evidence" value="ECO:0007669"/>
    <property type="project" value="UniProtKB-KW"/>
</dbReference>
<evidence type="ECO:0000256" key="5">
    <source>
        <dbReference type="ARBA" id="ARBA00022842"/>
    </source>
</evidence>
<sequence>MSERRYPPKKEDIALFPPFAGLGLSAITVPMNESDCAAALADLSRQPYLGFDSESRPIFRVGEISRGPHVVQLTTLSRAYIFQLHRPACREVLLNILANPKLVKVGFGLSSDRADLKRNLGVTLDGVLDLNVIFAREGYTSTLGVKGAVAVVLQQKFSKSKRVTTSNWACDRLQDNQLLYAANDAYAALKVFAALDLPAEQLPIHYLPVRAVV</sequence>
<dbReference type="PANTHER" id="PTHR13620:SF109">
    <property type="entry name" value="3'-5' EXONUCLEASE"/>
    <property type="match status" value="1"/>
</dbReference>
<dbReference type="InterPro" id="IPR002562">
    <property type="entry name" value="3'-5'_exonuclease_dom"/>
</dbReference>
<dbReference type="SUPFAM" id="SSF53098">
    <property type="entry name" value="Ribonuclease H-like"/>
    <property type="match status" value="1"/>
</dbReference>
<dbReference type="InterPro" id="IPR051132">
    <property type="entry name" value="3-5_Exonuclease_domain"/>
</dbReference>
<accession>A0A7H9BFA8</accession>
<evidence type="ECO:0000256" key="1">
    <source>
        <dbReference type="ARBA" id="ARBA00022722"/>
    </source>
</evidence>
<reference evidence="9 10" key="1">
    <citation type="submission" date="2020-07" db="EMBL/GenBank/DDBJ databases">
        <title>Complete genome sequence of Chitinibacter sp. 2T18.</title>
        <authorList>
            <person name="Bae J.-W."/>
            <person name="Choi J.-W."/>
        </authorList>
    </citation>
    <scope>NUCLEOTIDE SEQUENCE [LARGE SCALE GENOMIC DNA]</scope>
    <source>
        <strain evidence="9 10">2T18</strain>
    </source>
</reference>
<keyword evidence="3" id="KW-0378">Hydrolase</keyword>
<evidence type="ECO:0000256" key="6">
    <source>
        <dbReference type="ARBA" id="ARBA00040531"/>
    </source>
</evidence>
<dbReference type="InterPro" id="IPR012337">
    <property type="entry name" value="RNaseH-like_sf"/>
</dbReference>
<dbReference type="PANTHER" id="PTHR13620">
    <property type="entry name" value="3-5 EXONUCLEASE"/>
    <property type="match status" value="1"/>
</dbReference>
<keyword evidence="5" id="KW-0460">Magnesium</keyword>
<dbReference type="EMBL" id="CP058627">
    <property type="protein sequence ID" value="QLG87102.1"/>
    <property type="molecule type" value="Genomic_DNA"/>
</dbReference>
<dbReference type="Gene3D" id="3.30.420.10">
    <property type="entry name" value="Ribonuclease H-like superfamily/Ribonuclease H"/>
    <property type="match status" value="1"/>
</dbReference>